<dbReference type="EMBL" id="CYZE01000002">
    <property type="protein sequence ID" value="CUN88297.1"/>
    <property type="molecule type" value="Genomic_DNA"/>
</dbReference>
<organism evidence="2 3">
    <name type="scientific">Hungatella hathewayi</name>
    <dbReference type="NCBI Taxonomy" id="154046"/>
    <lineage>
        <taxon>Bacteria</taxon>
        <taxon>Bacillati</taxon>
        <taxon>Bacillota</taxon>
        <taxon>Clostridia</taxon>
        <taxon>Lachnospirales</taxon>
        <taxon>Lachnospiraceae</taxon>
        <taxon>Hungatella</taxon>
    </lineage>
</organism>
<dbReference type="RefSeq" id="WP_055653634.1">
    <property type="nucleotide sequence ID" value="NZ_CABIXC010000002.1"/>
</dbReference>
<feature type="region of interest" description="Disordered" evidence="1">
    <location>
        <begin position="75"/>
        <end position="102"/>
    </location>
</feature>
<evidence type="ECO:0000313" key="2">
    <source>
        <dbReference type="EMBL" id="CUN88297.1"/>
    </source>
</evidence>
<evidence type="ECO:0000256" key="1">
    <source>
        <dbReference type="SAM" id="MobiDB-lite"/>
    </source>
</evidence>
<feature type="compositionally biased region" description="Polar residues" evidence="1">
    <location>
        <begin position="82"/>
        <end position="91"/>
    </location>
</feature>
<evidence type="ECO:0000313" key="3">
    <source>
        <dbReference type="Proteomes" id="UP000095651"/>
    </source>
</evidence>
<name>A0A174AIS4_9FIRM</name>
<sequence length="118" mass="13443">MLKLKATDRCAGIDFGLRTFASLYESVLPIQECDENHVGNPALDKSNEESTKIENCHYLIRSEKRLARLQRRLSRKLERRSTVGTPGSTPVETEDAKSQKQESRCFSGVRFKIIQELS</sequence>
<dbReference type="Proteomes" id="UP000095651">
    <property type="component" value="Unassembled WGS sequence"/>
</dbReference>
<evidence type="ECO:0008006" key="4">
    <source>
        <dbReference type="Google" id="ProtNLM"/>
    </source>
</evidence>
<reference evidence="2 3" key="1">
    <citation type="submission" date="2015-09" db="EMBL/GenBank/DDBJ databases">
        <authorList>
            <consortium name="Pathogen Informatics"/>
        </authorList>
    </citation>
    <scope>NUCLEOTIDE SEQUENCE [LARGE SCALE GENOMIC DNA]</scope>
    <source>
        <strain evidence="2 3">2789STDY5608850</strain>
    </source>
</reference>
<gene>
    <name evidence="2" type="ORF">ERS852407_01349</name>
</gene>
<accession>A0A174AIS4</accession>
<protein>
    <recommendedName>
        <fullName evidence="4">Transposase</fullName>
    </recommendedName>
</protein>
<proteinExistence type="predicted"/>
<dbReference type="AlphaFoldDB" id="A0A174AIS4"/>